<reference evidence="2" key="1">
    <citation type="submission" date="2023-03" db="EMBL/GenBank/DDBJ databases">
        <title>Massive genome expansion in bonnet fungi (Mycena s.s.) driven by repeated elements and novel gene families across ecological guilds.</title>
        <authorList>
            <consortium name="Lawrence Berkeley National Laboratory"/>
            <person name="Harder C.B."/>
            <person name="Miyauchi S."/>
            <person name="Viragh M."/>
            <person name="Kuo A."/>
            <person name="Thoen E."/>
            <person name="Andreopoulos B."/>
            <person name="Lu D."/>
            <person name="Skrede I."/>
            <person name="Drula E."/>
            <person name="Henrissat B."/>
            <person name="Morin E."/>
            <person name="Kohler A."/>
            <person name="Barry K."/>
            <person name="LaButti K."/>
            <person name="Morin E."/>
            <person name="Salamov A."/>
            <person name="Lipzen A."/>
            <person name="Mereny Z."/>
            <person name="Hegedus B."/>
            <person name="Baldrian P."/>
            <person name="Stursova M."/>
            <person name="Weitz H."/>
            <person name="Taylor A."/>
            <person name="Grigoriev I.V."/>
            <person name="Nagy L.G."/>
            <person name="Martin F."/>
            <person name="Kauserud H."/>
        </authorList>
    </citation>
    <scope>NUCLEOTIDE SEQUENCE</scope>
    <source>
        <strain evidence="2">9144</strain>
    </source>
</reference>
<comment type="caution">
    <text evidence="2">The sequence shown here is derived from an EMBL/GenBank/DDBJ whole genome shotgun (WGS) entry which is preliminary data.</text>
</comment>
<dbReference type="EMBL" id="JARJCW010000006">
    <property type="protein sequence ID" value="KAJ7223042.1"/>
    <property type="molecule type" value="Genomic_DNA"/>
</dbReference>
<feature type="region of interest" description="Disordered" evidence="1">
    <location>
        <begin position="106"/>
        <end position="191"/>
    </location>
</feature>
<dbReference type="Proteomes" id="UP001219525">
    <property type="component" value="Unassembled WGS sequence"/>
</dbReference>
<organism evidence="2 3">
    <name type="scientific">Mycena pura</name>
    <dbReference type="NCBI Taxonomy" id="153505"/>
    <lineage>
        <taxon>Eukaryota</taxon>
        <taxon>Fungi</taxon>
        <taxon>Dikarya</taxon>
        <taxon>Basidiomycota</taxon>
        <taxon>Agaricomycotina</taxon>
        <taxon>Agaricomycetes</taxon>
        <taxon>Agaricomycetidae</taxon>
        <taxon>Agaricales</taxon>
        <taxon>Marasmiineae</taxon>
        <taxon>Mycenaceae</taxon>
        <taxon>Mycena</taxon>
    </lineage>
</organism>
<accession>A0AAD7E1C2</accession>
<keyword evidence="3" id="KW-1185">Reference proteome</keyword>
<dbReference type="AlphaFoldDB" id="A0AAD7E1C2"/>
<proteinExistence type="predicted"/>
<feature type="compositionally biased region" description="Polar residues" evidence="1">
    <location>
        <begin position="168"/>
        <end position="181"/>
    </location>
</feature>
<evidence type="ECO:0000256" key="1">
    <source>
        <dbReference type="SAM" id="MobiDB-lite"/>
    </source>
</evidence>
<sequence length="206" mass="23062">MIGSRMLPSGELSSYSRPFSNLFLVCTSFLFVATHAQTGAIKVDDHKLVPPHVVQSHRCAPCASRRGAQIGVMTRRLQTLPRPRVPHRRASRRIWPVSSSVFEALQRPTSNEGYALHNKARPPPQRTASPVSALAQSRRPTPTHNPRRGPPRRRRRRAERRPRAESITAASTAVRRQTVSDSAMYHGARTEADRRVAADELRASKD</sequence>
<feature type="compositionally biased region" description="Basic residues" evidence="1">
    <location>
        <begin position="145"/>
        <end position="160"/>
    </location>
</feature>
<protein>
    <submittedName>
        <fullName evidence="2">Uncharacterized protein</fullName>
    </submittedName>
</protein>
<gene>
    <name evidence="2" type="ORF">GGX14DRAFT_656962</name>
</gene>
<evidence type="ECO:0000313" key="2">
    <source>
        <dbReference type="EMBL" id="KAJ7223042.1"/>
    </source>
</evidence>
<evidence type="ECO:0000313" key="3">
    <source>
        <dbReference type="Proteomes" id="UP001219525"/>
    </source>
</evidence>
<name>A0AAD7E1C2_9AGAR</name>